<evidence type="ECO:0000313" key="1">
    <source>
        <dbReference type="EMBL" id="GAA0344183.1"/>
    </source>
</evidence>
<organism evidence="1 2">
    <name type="scientific">Streptomyces blastmyceticus</name>
    <dbReference type="NCBI Taxonomy" id="68180"/>
    <lineage>
        <taxon>Bacteria</taxon>
        <taxon>Bacillati</taxon>
        <taxon>Actinomycetota</taxon>
        <taxon>Actinomycetes</taxon>
        <taxon>Kitasatosporales</taxon>
        <taxon>Streptomycetaceae</taxon>
        <taxon>Streptomyces</taxon>
    </lineage>
</organism>
<accession>A0ABP3GID8</accession>
<dbReference type="Proteomes" id="UP001500063">
    <property type="component" value="Unassembled WGS sequence"/>
</dbReference>
<name>A0ABP3GID8_9ACTN</name>
<reference evidence="2" key="1">
    <citation type="journal article" date="2019" name="Int. J. Syst. Evol. Microbiol.">
        <title>The Global Catalogue of Microorganisms (GCM) 10K type strain sequencing project: providing services to taxonomists for standard genome sequencing and annotation.</title>
        <authorList>
            <consortium name="The Broad Institute Genomics Platform"/>
            <consortium name="The Broad Institute Genome Sequencing Center for Infectious Disease"/>
            <person name="Wu L."/>
            <person name="Ma J."/>
        </authorList>
    </citation>
    <scope>NUCLEOTIDE SEQUENCE [LARGE SCALE GENOMIC DNA]</scope>
    <source>
        <strain evidence="2">JCM 4565</strain>
    </source>
</reference>
<dbReference type="EMBL" id="BAAABW010000012">
    <property type="protein sequence ID" value="GAA0344183.1"/>
    <property type="molecule type" value="Genomic_DNA"/>
</dbReference>
<keyword evidence="2" id="KW-1185">Reference proteome</keyword>
<evidence type="ECO:0000313" key="2">
    <source>
        <dbReference type="Proteomes" id="UP001500063"/>
    </source>
</evidence>
<comment type="caution">
    <text evidence="1">The sequence shown here is derived from an EMBL/GenBank/DDBJ whole genome shotgun (WGS) entry which is preliminary data.</text>
</comment>
<sequence length="102" mass="11076">MATQRPYRLRMTTDTEAAAQQADVFMEGKKKADDVAFMLGQVLKLMGIDVGDPDSWPQLMGRASLSGEPSVFLGSVPLPTAKKIANALVYAESARRSQDTQT</sequence>
<protein>
    <submittedName>
        <fullName evidence="1">Uncharacterized protein</fullName>
    </submittedName>
</protein>
<gene>
    <name evidence="1" type="ORF">GCM10010319_20410</name>
</gene>
<proteinExistence type="predicted"/>